<sequence>MKTKLEKSVSFNTTALLSCLLPPEQTFCHASCSNYFPIRHAIKTQHFLSDVARSNANQFIRCWQDTSYRINKTSNVTVPVLASNTVLIALAGLSYSDSFLRQVLDYLCAQYVAQPICVWCEHAVVVKHSTLFEQYPTLQLVQKSVPLSQLLTQIAVVICDTALLQLEAILWHKRVVSFNATVFTELGLTTDIYPHSITNTEVTLQQLVDVLFFSNFYQPQLEYAQQHRSVMSLLKWVCLQYQQRARFTQVIYAWRFSTIWRPVLKQFLQGCNVIFVKHENSVPEGSTLVVWGKQMLPQTLLQQCKIIRVEDGFLRSVGLGAEFARPVSWVFDSRGIYFDATTESELEYLLKTTEFTPELVSRGDALINAINQAGLTKYNVGTGSWIRPSENKRVILVAGQVESDASIEYGSLVVKSNLELLKLVRMQNADAYVVYKPHPDVVAKARQSGEGEHRAAEFCNEIVTSVNMAALLPLIDELHTMTSLSGFEALLRGKKVVCYGQPFYSGWGLTTDIYPLERRSRVLTLAELAVATLILYPVYISRDTQFYAEPEQILSDLLSWQNKHPHDPWLAVKKLIRTLATVLLGKSRR</sequence>
<accession>A0ABT9HWA3</accession>
<gene>
    <name evidence="1" type="ORF">ORJ04_03220</name>
</gene>
<proteinExistence type="predicted"/>
<dbReference type="Proteomes" id="UP001231109">
    <property type="component" value="Unassembled WGS sequence"/>
</dbReference>
<name>A0ABT9HWA3_9GAMM</name>
<evidence type="ECO:0000313" key="1">
    <source>
        <dbReference type="EMBL" id="MDP5134956.1"/>
    </source>
</evidence>
<dbReference type="EMBL" id="JAPJDZ010000004">
    <property type="protein sequence ID" value="MDP5134956.1"/>
    <property type="molecule type" value="Genomic_DNA"/>
</dbReference>
<reference evidence="1 2" key="1">
    <citation type="submission" date="2022-11" db="EMBL/GenBank/DDBJ databases">
        <title>Viruses from the air-sea interface of a natural surface slick.</title>
        <authorList>
            <person name="Rahlff J."/>
            <person name="Holmfeldt K."/>
        </authorList>
    </citation>
    <scope>NUCLEOTIDE SEQUENCE [LARGE SCALE GENOMIC DNA]</scope>
    <source>
        <strain evidence="1 2">SMS4</strain>
    </source>
</reference>
<dbReference type="Pfam" id="PF05159">
    <property type="entry name" value="Capsule_synth"/>
    <property type="match status" value="2"/>
</dbReference>
<evidence type="ECO:0008006" key="3">
    <source>
        <dbReference type="Google" id="ProtNLM"/>
    </source>
</evidence>
<comment type="caution">
    <text evidence="1">The sequence shown here is derived from an EMBL/GenBank/DDBJ whole genome shotgun (WGS) entry which is preliminary data.</text>
</comment>
<dbReference type="InterPro" id="IPR007833">
    <property type="entry name" value="Capsule_polysaccharide_synth"/>
</dbReference>
<protein>
    <recommendedName>
        <fullName evidence="3">Capsular polysaccharide export system protein KpsC</fullName>
    </recommendedName>
</protein>
<evidence type="ECO:0000313" key="2">
    <source>
        <dbReference type="Proteomes" id="UP001231109"/>
    </source>
</evidence>
<organism evidence="1 2">
    <name type="scientific">Rheinheimera baltica</name>
    <dbReference type="NCBI Taxonomy" id="67576"/>
    <lineage>
        <taxon>Bacteria</taxon>
        <taxon>Pseudomonadati</taxon>
        <taxon>Pseudomonadota</taxon>
        <taxon>Gammaproteobacteria</taxon>
        <taxon>Chromatiales</taxon>
        <taxon>Chromatiaceae</taxon>
        <taxon>Rheinheimera</taxon>
    </lineage>
</organism>
<dbReference type="CDD" id="cd16439">
    <property type="entry name" value="beta_Kdo_transferase_KpsC_2"/>
    <property type="match status" value="1"/>
</dbReference>
<dbReference type="PROSITE" id="PS51257">
    <property type="entry name" value="PROKAR_LIPOPROTEIN"/>
    <property type="match status" value="1"/>
</dbReference>
<keyword evidence="2" id="KW-1185">Reference proteome</keyword>